<dbReference type="SMART" id="SM01043">
    <property type="entry name" value="BTAD"/>
    <property type="match status" value="1"/>
</dbReference>
<dbReference type="Gene3D" id="1.10.10.10">
    <property type="entry name" value="Winged helix-like DNA-binding domain superfamily/Winged helix DNA-binding domain"/>
    <property type="match status" value="1"/>
</dbReference>
<evidence type="ECO:0000313" key="7">
    <source>
        <dbReference type="Proteomes" id="UP001596203"/>
    </source>
</evidence>
<dbReference type="SUPFAM" id="SSF52540">
    <property type="entry name" value="P-loop containing nucleoside triphosphate hydrolases"/>
    <property type="match status" value="1"/>
</dbReference>
<dbReference type="InterPro" id="IPR016032">
    <property type="entry name" value="Sig_transdc_resp-reg_C-effctor"/>
</dbReference>
<feature type="compositionally biased region" description="Low complexity" evidence="4">
    <location>
        <begin position="263"/>
        <end position="273"/>
    </location>
</feature>
<keyword evidence="2 3" id="KW-0238">DNA-binding</keyword>
<feature type="compositionally biased region" description="Pro residues" evidence="4">
    <location>
        <begin position="250"/>
        <end position="262"/>
    </location>
</feature>
<dbReference type="SUPFAM" id="SSF48452">
    <property type="entry name" value="TPR-like"/>
    <property type="match status" value="2"/>
</dbReference>
<comment type="caution">
    <text evidence="6">The sequence shown here is derived from an EMBL/GenBank/DDBJ whole genome shotgun (WGS) entry which is preliminary data.</text>
</comment>
<dbReference type="Gene3D" id="3.40.50.300">
    <property type="entry name" value="P-loop containing nucleotide triphosphate hydrolases"/>
    <property type="match status" value="1"/>
</dbReference>
<dbReference type="SUPFAM" id="SSF46894">
    <property type="entry name" value="C-terminal effector domain of the bipartite response regulators"/>
    <property type="match status" value="1"/>
</dbReference>
<dbReference type="InterPro" id="IPR027417">
    <property type="entry name" value="P-loop_NTPase"/>
</dbReference>
<dbReference type="InterPro" id="IPR005158">
    <property type="entry name" value="BTAD"/>
</dbReference>
<evidence type="ECO:0000259" key="5">
    <source>
        <dbReference type="PROSITE" id="PS51755"/>
    </source>
</evidence>
<proteinExistence type="inferred from homology"/>
<evidence type="ECO:0000256" key="1">
    <source>
        <dbReference type="ARBA" id="ARBA00005820"/>
    </source>
</evidence>
<dbReference type="Gene3D" id="1.25.40.10">
    <property type="entry name" value="Tetratricopeptide repeat domain"/>
    <property type="match status" value="2"/>
</dbReference>
<dbReference type="PANTHER" id="PTHR47691">
    <property type="entry name" value="REGULATOR-RELATED"/>
    <property type="match status" value="1"/>
</dbReference>
<evidence type="ECO:0000256" key="3">
    <source>
        <dbReference type="PROSITE-ProRule" id="PRU01091"/>
    </source>
</evidence>
<name>A0ABW1K8Z2_9ACTN</name>
<dbReference type="InterPro" id="IPR036388">
    <property type="entry name" value="WH-like_DNA-bd_sf"/>
</dbReference>
<accession>A0ABW1K8Z2</accession>
<dbReference type="PROSITE" id="PS51755">
    <property type="entry name" value="OMPR_PHOB"/>
    <property type="match status" value="1"/>
</dbReference>
<dbReference type="RefSeq" id="WP_377422035.1">
    <property type="nucleotide sequence ID" value="NZ_JBHSPR010000010.1"/>
</dbReference>
<dbReference type="SMART" id="SM00862">
    <property type="entry name" value="Trans_reg_C"/>
    <property type="match status" value="1"/>
</dbReference>
<gene>
    <name evidence="6" type="ORF">ACFP2T_15655</name>
</gene>
<dbReference type="EMBL" id="JBHSPR010000010">
    <property type="protein sequence ID" value="MFC6017637.1"/>
    <property type="molecule type" value="Genomic_DNA"/>
</dbReference>
<dbReference type="Proteomes" id="UP001596203">
    <property type="component" value="Unassembled WGS sequence"/>
</dbReference>
<reference evidence="7" key="1">
    <citation type="journal article" date="2019" name="Int. J. Syst. Evol. Microbiol.">
        <title>The Global Catalogue of Microorganisms (GCM) 10K type strain sequencing project: providing services to taxonomists for standard genome sequencing and annotation.</title>
        <authorList>
            <consortium name="The Broad Institute Genomics Platform"/>
            <consortium name="The Broad Institute Genome Sequencing Center for Infectious Disease"/>
            <person name="Wu L."/>
            <person name="Ma J."/>
        </authorList>
    </citation>
    <scope>NUCLEOTIDE SEQUENCE [LARGE SCALE GENOMIC DNA]</scope>
    <source>
        <strain evidence="7">ZS-35-S2</strain>
    </source>
</reference>
<evidence type="ECO:0000256" key="2">
    <source>
        <dbReference type="ARBA" id="ARBA00023125"/>
    </source>
</evidence>
<dbReference type="InterPro" id="IPR058852">
    <property type="entry name" value="HTH_77"/>
</dbReference>
<protein>
    <submittedName>
        <fullName evidence="6">BTAD domain-containing putative transcriptional regulator</fullName>
    </submittedName>
</protein>
<dbReference type="PRINTS" id="PR00364">
    <property type="entry name" value="DISEASERSIST"/>
</dbReference>
<dbReference type="Pfam" id="PF00486">
    <property type="entry name" value="Trans_reg_C"/>
    <property type="match status" value="1"/>
</dbReference>
<dbReference type="Pfam" id="PF25872">
    <property type="entry name" value="HTH_77"/>
    <property type="match status" value="1"/>
</dbReference>
<dbReference type="PANTHER" id="PTHR47691:SF3">
    <property type="entry name" value="HTH-TYPE TRANSCRIPTIONAL REGULATOR RV0890C-RELATED"/>
    <property type="match status" value="1"/>
</dbReference>
<evidence type="ECO:0000313" key="6">
    <source>
        <dbReference type="EMBL" id="MFC6017637.1"/>
    </source>
</evidence>
<evidence type="ECO:0000256" key="4">
    <source>
        <dbReference type="SAM" id="MobiDB-lite"/>
    </source>
</evidence>
<feature type="domain" description="OmpR/PhoB-type" evidence="5">
    <location>
        <begin position="1"/>
        <end position="90"/>
    </location>
</feature>
<sequence length="1107" mass="118318">MQIAMLGPLEVTADTGTPVPVTGARLRRLLILLALDADRVVDTGRLIDGLWEGEPPAGAANALQALVSRLRRTVPDAPIESHPTGYRLAVEPAAVDVSRFEHLVGTGRALLRSDPPGAATALAHALDLWRGPALADVADATFARGPAARLDELRLSAIEQRIDARLASGEAAALVPELHALVRAHPVRERFAGQLIRALRATNRSAEALAAYARLRSTLAETLGTEPAPELAALHLELLRDADPARPTSHPGPPIPPAPSSPQPASSPTADPALANGRTPAADPLRTTNLPIPLTSFVGREKEIGRVTDLLSGSRLVTLIGPGGAGKTRLATEAGRTLLGLPLDGLWLVELAPVTDGAEVPQTILQLLGLREQGMLAAARNRVPLPEAADAVGRLVGAIGSRRVVLLLDNCEHVLDAVAALAERLLGTCPELRVLATSREPLGITGETLCPVESLPLPPPSADPVTALSYPAVRLLADRAGAARPDFAVDGDTVASVIQICRSLDGMPLAIELAAARLRTMTSAQVAARLDDRFRLLTGGSRTALPRHQTLRAVFDWSWEPLDDAERALWRRLAVFTGGATLDAIERICAPDGADVPDDVLSRDDVLDRLSALVDKSLVVVSGNGEPRYRMLETTREYGLRRLAEAGETEWMREAHAADFLALARTADAELRRSDQLRWLGWLTTEHDNLHAALRWAIATGNAPIGVGLVAALGWYWWMRGMRVEGVELAVPALALPGVDRLPRDQVAVAEMMTAMNLLASSGELARGGEWLNRAGRTAQGHEHAHPLLRLIEPMSVIFECYLGEPTLDLLAARFDDPDPWIRAVSRMFHAHAELNMGCPDERPEADMLLALDGFRSIGERWGTAYAIAALADLAGRRAEHERAAEFHTEAVALMRVVGAAEDLPVMQTRLAHELWQVGERERAVALLVEAGREAERIGSDECRAAVAHEYAEILRTAGDLRGAQQQLGQAVALVTDHKMAPQWRAMLASSQGALTAALGDLLAARQHHDQALSTALEFYDAPVISGVLVGYADLALRIGRPGPAAMLLGAAHSIRGGPDRSILDGLRIESAAREALGEADFAEAFARGRTSASPTGLPELVRAVLD</sequence>
<keyword evidence="7" id="KW-1185">Reference proteome</keyword>
<feature type="region of interest" description="Disordered" evidence="4">
    <location>
        <begin position="243"/>
        <end position="291"/>
    </location>
</feature>
<dbReference type="Pfam" id="PF03704">
    <property type="entry name" value="BTAD"/>
    <property type="match status" value="1"/>
</dbReference>
<organism evidence="6 7">
    <name type="scientific">Plantactinospora solaniradicis</name>
    <dbReference type="NCBI Taxonomy" id="1723736"/>
    <lineage>
        <taxon>Bacteria</taxon>
        <taxon>Bacillati</taxon>
        <taxon>Actinomycetota</taxon>
        <taxon>Actinomycetes</taxon>
        <taxon>Micromonosporales</taxon>
        <taxon>Micromonosporaceae</taxon>
        <taxon>Plantactinospora</taxon>
    </lineage>
</organism>
<dbReference type="InterPro" id="IPR011990">
    <property type="entry name" value="TPR-like_helical_dom_sf"/>
</dbReference>
<dbReference type="InterPro" id="IPR001867">
    <property type="entry name" value="OmpR/PhoB-type_DNA-bd"/>
</dbReference>
<dbReference type="CDD" id="cd15831">
    <property type="entry name" value="BTAD"/>
    <property type="match status" value="1"/>
</dbReference>
<feature type="DNA-binding region" description="OmpR/PhoB-type" evidence="3">
    <location>
        <begin position="1"/>
        <end position="90"/>
    </location>
</feature>
<comment type="similarity">
    <text evidence="1">Belongs to the AfsR/DnrI/RedD regulatory family.</text>
</comment>